<feature type="transmembrane region" description="Helical" evidence="1">
    <location>
        <begin position="78"/>
        <end position="96"/>
    </location>
</feature>
<gene>
    <name evidence="2" type="ORF">ACFPN2_14445</name>
</gene>
<evidence type="ECO:0000256" key="1">
    <source>
        <dbReference type="SAM" id="Phobius"/>
    </source>
</evidence>
<keyword evidence="1" id="KW-0472">Membrane</keyword>
<organism evidence="2 3">
    <name type="scientific">Steroidobacter flavus</name>
    <dbReference type="NCBI Taxonomy" id="1842136"/>
    <lineage>
        <taxon>Bacteria</taxon>
        <taxon>Pseudomonadati</taxon>
        <taxon>Pseudomonadota</taxon>
        <taxon>Gammaproteobacteria</taxon>
        <taxon>Steroidobacterales</taxon>
        <taxon>Steroidobacteraceae</taxon>
        <taxon>Steroidobacter</taxon>
    </lineage>
</organism>
<proteinExistence type="predicted"/>
<sequence>MDLRRHRWALRAAVMFFVGVIPAILLFLLLTLVAMPLSSFFAELVIWFAVVAALALLGVVGLWGAAFRNEQERALPNAIVIPLILCGLLVALPYLYGSALDALEDGGFFLALTVLLLGPVACAVYFLVEQLVLTVRRRACI</sequence>
<keyword evidence="1" id="KW-1133">Transmembrane helix</keyword>
<name>A0ABV8SV12_9GAMM</name>
<evidence type="ECO:0008006" key="4">
    <source>
        <dbReference type="Google" id="ProtNLM"/>
    </source>
</evidence>
<feature type="transmembrane region" description="Helical" evidence="1">
    <location>
        <begin position="12"/>
        <end position="38"/>
    </location>
</feature>
<evidence type="ECO:0000313" key="2">
    <source>
        <dbReference type="EMBL" id="MFC4310289.1"/>
    </source>
</evidence>
<feature type="transmembrane region" description="Helical" evidence="1">
    <location>
        <begin position="108"/>
        <end position="128"/>
    </location>
</feature>
<evidence type="ECO:0000313" key="3">
    <source>
        <dbReference type="Proteomes" id="UP001595904"/>
    </source>
</evidence>
<dbReference type="RefSeq" id="WP_380597661.1">
    <property type="nucleotide sequence ID" value="NZ_JBHSDU010000003.1"/>
</dbReference>
<accession>A0ABV8SV12</accession>
<keyword evidence="3" id="KW-1185">Reference proteome</keyword>
<reference evidence="3" key="1">
    <citation type="journal article" date="2019" name="Int. J. Syst. Evol. Microbiol.">
        <title>The Global Catalogue of Microorganisms (GCM) 10K type strain sequencing project: providing services to taxonomists for standard genome sequencing and annotation.</title>
        <authorList>
            <consortium name="The Broad Institute Genomics Platform"/>
            <consortium name="The Broad Institute Genome Sequencing Center for Infectious Disease"/>
            <person name="Wu L."/>
            <person name="Ma J."/>
        </authorList>
    </citation>
    <scope>NUCLEOTIDE SEQUENCE [LARGE SCALE GENOMIC DNA]</scope>
    <source>
        <strain evidence="3">CGMCC 1.10759</strain>
    </source>
</reference>
<comment type="caution">
    <text evidence="2">The sequence shown here is derived from an EMBL/GenBank/DDBJ whole genome shotgun (WGS) entry which is preliminary data.</text>
</comment>
<keyword evidence="1" id="KW-0812">Transmembrane</keyword>
<dbReference type="Proteomes" id="UP001595904">
    <property type="component" value="Unassembled WGS sequence"/>
</dbReference>
<dbReference type="EMBL" id="JBHSDU010000003">
    <property type="protein sequence ID" value="MFC4310289.1"/>
    <property type="molecule type" value="Genomic_DNA"/>
</dbReference>
<feature type="transmembrane region" description="Helical" evidence="1">
    <location>
        <begin position="44"/>
        <end position="66"/>
    </location>
</feature>
<protein>
    <recommendedName>
        <fullName evidence="4">Transmembrane protein</fullName>
    </recommendedName>
</protein>